<proteinExistence type="predicted"/>
<dbReference type="EMBL" id="NQMS01000001">
    <property type="protein sequence ID" value="PAV98660.1"/>
    <property type="molecule type" value="Genomic_DNA"/>
</dbReference>
<dbReference type="PANTHER" id="PTHR43584:SF8">
    <property type="entry name" value="N-ACETYLMURAMATE ALPHA-1-PHOSPHATE URIDYLYLTRANSFERASE"/>
    <property type="match status" value="1"/>
</dbReference>
<dbReference type="Pfam" id="PF00483">
    <property type="entry name" value="NTP_transferase"/>
    <property type="match status" value="1"/>
</dbReference>
<keyword evidence="5" id="KW-1185">Reference proteome</keyword>
<dbReference type="Gene3D" id="3.90.550.10">
    <property type="entry name" value="Spore Coat Polysaccharide Biosynthesis Protein SpsA, Chain A"/>
    <property type="match status" value="1"/>
</dbReference>
<organism evidence="4 5">
    <name type="scientific">Hafnia paralvei</name>
    <dbReference type="NCBI Taxonomy" id="546367"/>
    <lineage>
        <taxon>Bacteria</taxon>
        <taxon>Pseudomonadati</taxon>
        <taxon>Pseudomonadota</taxon>
        <taxon>Gammaproteobacteria</taxon>
        <taxon>Enterobacterales</taxon>
        <taxon>Hafniaceae</taxon>
        <taxon>Hafnia</taxon>
    </lineage>
</organism>
<dbReference type="PIRSF" id="PIRSF028162">
    <property type="entry name" value="BcbE_prd"/>
    <property type="match status" value="1"/>
</dbReference>
<keyword evidence="2" id="KW-0548">Nucleotidyltransferase</keyword>
<evidence type="ECO:0000313" key="5">
    <source>
        <dbReference type="Proteomes" id="UP000218796"/>
    </source>
</evidence>
<dbReference type="InterPro" id="IPR005835">
    <property type="entry name" value="NTP_transferase_dom"/>
</dbReference>
<sequence length="251" mass="28335">MLNIVIPMAGRGSRFALAGYSDPKPLIKIGHRRMIELVINNLRPRRLHRFIFICQKEHLKAYNLKEILEELAPGCIVVAIDGITEGAASTVLCAKRFICNKDPLMIANSDQWVDVNIDSYLAAMDGQNLDGLIMTMKANDPKWSYVEFDNKKLVKRVVEKQVVSDEATVGIYNYRSGRDFCELAEAMITCNDRSNGEFYVAPVYTYMYERDRARIGVFNVGEEANGMYGLGTPEDLDLFKSLPVCQKALSF</sequence>
<evidence type="ECO:0000313" key="4">
    <source>
        <dbReference type="EMBL" id="PAV98660.1"/>
    </source>
</evidence>
<gene>
    <name evidence="4" type="ORF">CJD50_04145</name>
</gene>
<evidence type="ECO:0000256" key="1">
    <source>
        <dbReference type="ARBA" id="ARBA00022679"/>
    </source>
</evidence>
<dbReference type="RefSeq" id="WP_008813191.1">
    <property type="nucleotide sequence ID" value="NZ_CAUEKQ010000002.1"/>
</dbReference>
<evidence type="ECO:0000256" key="2">
    <source>
        <dbReference type="ARBA" id="ARBA00022695"/>
    </source>
</evidence>
<dbReference type="InterPro" id="IPR029044">
    <property type="entry name" value="Nucleotide-diphossugar_trans"/>
</dbReference>
<dbReference type="SUPFAM" id="SSF53448">
    <property type="entry name" value="Nucleotide-diphospho-sugar transferases"/>
    <property type="match status" value="1"/>
</dbReference>
<dbReference type="InterPro" id="IPR016873">
    <property type="entry name" value="Caps_polysacc_synth_BcbE_prd"/>
</dbReference>
<dbReference type="GO" id="GO:0016779">
    <property type="term" value="F:nucleotidyltransferase activity"/>
    <property type="evidence" value="ECO:0007669"/>
    <property type="project" value="UniProtKB-KW"/>
</dbReference>
<dbReference type="OrthoDB" id="9788272at2"/>
<evidence type="ECO:0000259" key="3">
    <source>
        <dbReference type="Pfam" id="PF00483"/>
    </source>
</evidence>
<protein>
    <submittedName>
        <fullName evidence="4">Glycosyl transferase family 2</fullName>
    </submittedName>
</protein>
<accession>A0A2A2MI65</accession>
<keyword evidence="1 4" id="KW-0808">Transferase</keyword>
<dbReference type="CDD" id="cd04183">
    <property type="entry name" value="GT2_BcE_like"/>
    <property type="match status" value="1"/>
</dbReference>
<reference evidence="4 5" key="1">
    <citation type="submission" date="2017-08" db="EMBL/GenBank/DDBJ databases">
        <title>Draft Genome Sequence of Hafnia alvei CITHA-6 Isolated from Raw Bovine Milk.</title>
        <authorList>
            <person name="Culligan E.P."/>
            <person name="Mcsweeney A."/>
            <person name="O'Doherty C."/>
            <person name="Gleeson E."/>
            <person name="O'Riordan D."/>
            <person name="Sleator R.D."/>
        </authorList>
    </citation>
    <scope>NUCLEOTIDE SEQUENCE [LARGE SCALE GENOMIC DNA]</scope>
    <source>
        <strain evidence="4 5">CITHA-6</strain>
    </source>
</reference>
<comment type="caution">
    <text evidence="4">The sequence shown here is derived from an EMBL/GenBank/DDBJ whole genome shotgun (WGS) entry which is preliminary data.</text>
</comment>
<dbReference type="PANTHER" id="PTHR43584">
    <property type="entry name" value="NUCLEOTIDYL TRANSFERASE"/>
    <property type="match status" value="1"/>
</dbReference>
<name>A0A2A2MI65_9GAMM</name>
<dbReference type="KEGG" id="hpar:AL518_16625"/>
<feature type="domain" description="Nucleotidyl transferase" evidence="3">
    <location>
        <begin position="8"/>
        <end position="177"/>
    </location>
</feature>
<dbReference type="InterPro" id="IPR050065">
    <property type="entry name" value="GlmU-like"/>
</dbReference>
<dbReference type="Proteomes" id="UP000218796">
    <property type="component" value="Unassembled WGS sequence"/>
</dbReference>
<dbReference type="AlphaFoldDB" id="A0A2A2MI65"/>